<dbReference type="PANTHER" id="PTHR10742">
    <property type="entry name" value="FLAVIN MONOAMINE OXIDASE"/>
    <property type="match status" value="1"/>
</dbReference>
<evidence type="ECO:0000256" key="2">
    <source>
        <dbReference type="ARBA" id="ARBA00004723"/>
    </source>
</evidence>
<keyword evidence="4" id="KW-0285">Flavoprotein</keyword>
<dbReference type="EMBL" id="BDQV01000138">
    <property type="protein sequence ID" value="GAY56463.1"/>
    <property type="molecule type" value="Genomic_DNA"/>
</dbReference>
<dbReference type="InterPro" id="IPR001613">
    <property type="entry name" value="Flavin_amine_oxidase"/>
</dbReference>
<evidence type="ECO:0000256" key="1">
    <source>
        <dbReference type="ARBA" id="ARBA00001974"/>
    </source>
</evidence>
<feature type="binding site" evidence="7">
    <location>
        <begin position="59"/>
        <end position="60"/>
    </location>
    <ligand>
        <name>FAD</name>
        <dbReference type="ChEBI" id="CHEBI:57692"/>
    </ligand>
</feature>
<dbReference type="SUPFAM" id="SSF54373">
    <property type="entry name" value="FAD-linked reductases, C-terminal domain"/>
    <property type="match status" value="1"/>
</dbReference>
<comment type="cofactor">
    <cofactor evidence="1">
        <name>FAD</name>
        <dbReference type="ChEBI" id="CHEBI:57692"/>
    </cofactor>
</comment>
<evidence type="ECO:0000256" key="4">
    <source>
        <dbReference type="ARBA" id="ARBA00022630"/>
    </source>
</evidence>
<evidence type="ECO:0000256" key="6">
    <source>
        <dbReference type="ARBA" id="ARBA00023002"/>
    </source>
</evidence>
<sequence length="486" mass="54816">MKVSAVVLALALLLPFTLVIAPTSPPSNSVIIVGAGMSGGFMAAKTLEEAGYKDFIILEASSRVGGRLHKGNIGGHTIELGANWVNSGGPKSSPSLQIAKKIKLKTFYSDYANLTSNIYKQDGGLYQKHVVESAVRIAKTRDAFCTNLSKILSSETTRDDDTSILGSQRLLKEVPMTPLEMAIDYFFNDYEDAEPPRITSLKTTYPRNQLVDFGEDSYFVADPRGFESVVHSVAKQFLSHGHQVIRDPRLKLNKVVRNISYSKDKVTVKTEDGSVYQANYAIVSVSIGVLQSDFIEFTPNLPLWKKLAINNFNMAIYTKIFMKFPYKFWPTGPGTEFFIYAHERRGYFPIWQHLENEMPGSNILFVTVTDEESRRVERQSDEKTKAEIMNNVLRKLFGNKIPEPQSIFVPRWWSNRFFNGSYSNWPNGFTQQSYKELKEPIGPIYFTGEHTNSTYLGYIDGAYFAGINTANDLIKCFKQFSDGHHI</sequence>
<evidence type="ECO:0000313" key="10">
    <source>
        <dbReference type="EMBL" id="GAY56463.1"/>
    </source>
</evidence>
<comment type="caution">
    <text evidence="10">The sequence shown here is derived from an EMBL/GenBank/DDBJ whole genome shotgun (WGS) entry which is preliminary data.</text>
</comment>
<name>A0A2H5PVS6_CITUN</name>
<dbReference type="FunFam" id="3.90.660.10:FF:000012">
    <property type="entry name" value="Polyamine oxidase 1"/>
    <property type="match status" value="1"/>
</dbReference>
<evidence type="ECO:0000313" key="11">
    <source>
        <dbReference type="Proteomes" id="UP000236630"/>
    </source>
</evidence>
<dbReference type="SUPFAM" id="SSF51905">
    <property type="entry name" value="FAD/NAD(P)-binding domain"/>
    <property type="match status" value="1"/>
</dbReference>
<feature type="domain" description="Amine oxidase" evidence="9">
    <location>
        <begin position="40"/>
        <end position="474"/>
    </location>
</feature>
<evidence type="ECO:0000259" key="9">
    <source>
        <dbReference type="Pfam" id="PF01593"/>
    </source>
</evidence>
<proteinExistence type="inferred from homology"/>
<accession>A0A2H5PVS6</accession>
<protein>
    <recommendedName>
        <fullName evidence="9">Amine oxidase domain-containing protein</fullName>
    </recommendedName>
</protein>
<dbReference type="GO" id="GO:0050660">
    <property type="term" value="F:flavin adenine dinucleotide binding"/>
    <property type="evidence" value="ECO:0007669"/>
    <property type="project" value="UniProtKB-ARBA"/>
</dbReference>
<dbReference type="PANTHER" id="PTHR10742:SF313">
    <property type="entry name" value="AMINE OXIDASE"/>
    <property type="match status" value="1"/>
</dbReference>
<dbReference type="Gene3D" id="3.90.660.10">
    <property type="match status" value="1"/>
</dbReference>
<dbReference type="Gene3D" id="3.50.50.60">
    <property type="entry name" value="FAD/NAD(P)-binding domain"/>
    <property type="match status" value="1"/>
</dbReference>
<feature type="chain" id="PRO_5014184417" description="Amine oxidase domain-containing protein" evidence="8">
    <location>
        <begin position="22"/>
        <end position="486"/>
    </location>
</feature>
<dbReference type="Proteomes" id="UP000236630">
    <property type="component" value="Unassembled WGS sequence"/>
</dbReference>
<dbReference type="PRINTS" id="PR00757">
    <property type="entry name" value="AMINEOXDASEF"/>
</dbReference>
<evidence type="ECO:0000256" key="8">
    <source>
        <dbReference type="SAM" id="SignalP"/>
    </source>
</evidence>
<keyword evidence="5" id="KW-0274">FAD</keyword>
<dbReference type="STRING" id="55188.A0A2H5PVS6"/>
<feature type="binding site" evidence="7">
    <location>
        <position position="38"/>
    </location>
    <ligand>
        <name>FAD</name>
        <dbReference type="ChEBI" id="CHEBI:57692"/>
    </ligand>
</feature>
<keyword evidence="6" id="KW-0560">Oxidoreductase</keyword>
<evidence type="ECO:0000256" key="3">
    <source>
        <dbReference type="ARBA" id="ARBA00005995"/>
    </source>
</evidence>
<dbReference type="Pfam" id="PF01593">
    <property type="entry name" value="Amino_oxidase"/>
    <property type="match status" value="1"/>
</dbReference>
<keyword evidence="8" id="KW-0732">Signal</keyword>
<dbReference type="GO" id="GO:0046592">
    <property type="term" value="F:polyamine oxidase activity"/>
    <property type="evidence" value="ECO:0007669"/>
    <property type="project" value="UniProtKB-ARBA"/>
</dbReference>
<feature type="signal peptide" evidence="8">
    <location>
        <begin position="1"/>
        <end position="21"/>
    </location>
</feature>
<dbReference type="InterPro" id="IPR002937">
    <property type="entry name" value="Amino_oxidase"/>
</dbReference>
<reference evidence="10 11" key="1">
    <citation type="journal article" date="2017" name="Front. Genet.">
        <title>Draft sequencing of the heterozygous diploid genome of Satsuma (Citrus unshiu Marc.) using a hybrid assembly approach.</title>
        <authorList>
            <person name="Shimizu T."/>
            <person name="Tanizawa Y."/>
            <person name="Mochizuki T."/>
            <person name="Nagasaki H."/>
            <person name="Yoshioka T."/>
            <person name="Toyoda A."/>
            <person name="Fujiyama A."/>
            <person name="Kaminuma E."/>
            <person name="Nakamura Y."/>
        </authorList>
    </citation>
    <scope>NUCLEOTIDE SEQUENCE [LARGE SCALE GENOMIC DNA]</scope>
    <source>
        <strain evidence="11">cv. Miyagawa wase</strain>
    </source>
</reference>
<feature type="binding site" evidence="7">
    <location>
        <position position="256"/>
    </location>
    <ligand>
        <name>FAD</name>
        <dbReference type="ChEBI" id="CHEBI:57692"/>
    </ligand>
</feature>
<dbReference type="GO" id="GO:0006598">
    <property type="term" value="P:polyamine catabolic process"/>
    <property type="evidence" value="ECO:0007669"/>
    <property type="project" value="TreeGrafter"/>
</dbReference>
<evidence type="ECO:0000256" key="7">
    <source>
        <dbReference type="PIRSR" id="PIRSR601613-1"/>
    </source>
</evidence>
<dbReference type="InterPro" id="IPR050281">
    <property type="entry name" value="Flavin_monoamine_oxidase"/>
</dbReference>
<dbReference type="InterPro" id="IPR036188">
    <property type="entry name" value="FAD/NAD-bd_sf"/>
</dbReference>
<organism evidence="10 11">
    <name type="scientific">Citrus unshiu</name>
    <name type="common">Satsuma mandarin</name>
    <name type="synonym">Citrus nobilis var. unshiu</name>
    <dbReference type="NCBI Taxonomy" id="55188"/>
    <lineage>
        <taxon>Eukaryota</taxon>
        <taxon>Viridiplantae</taxon>
        <taxon>Streptophyta</taxon>
        <taxon>Embryophyta</taxon>
        <taxon>Tracheophyta</taxon>
        <taxon>Spermatophyta</taxon>
        <taxon>Magnoliopsida</taxon>
        <taxon>eudicotyledons</taxon>
        <taxon>Gunneridae</taxon>
        <taxon>Pentapetalae</taxon>
        <taxon>rosids</taxon>
        <taxon>malvids</taxon>
        <taxon>Sapindales</taxon>
        <taxon>Rutaceae</taxon>
        <taxon>Aurantioideae</taxon>
        <taxon>Citrus</taxon>
    </lineage>
</organism>
<evidence type="ECO:0000256" key="5">
    <source>
        <dbReference type="ARBA" id="ARBA00022827"/>
    </source>
</evidence>
<keyword evidence="11" id="KW-1185">Reference proteome</keyword>
<comment type="pathway">
    <text evidence="2">Amine and polyamine degradation; spermine degradation.</text>
</comment>
<gene>
    <name evidence="10" type="ORF">CUMW_172090</name>
</gene>
<dbReference type="AlphaFoldDB" id="A0A2H5PVS6"/>
<comment type="similarity">
    <text evidence="3">Belongs to the flavin monoamine oxidase family.</text>
</comment>